<evidence type="ECO:0000313" key="1">
    <source>
        <dbReference type="EMBL" id="KNC35401.1"/>
    </source>
</evidence>
<reference evidence="2" key="1">
    <citation type="submission" date="2015-07" db="EMBL/GenBank/DDBJ databases">
        <title>Annotation of Plasmodium falciparum RAJ116.</title>
        <authorList>
            <consortium name="The Broad Institute Genome Sequencing Platform"/>
            <person name="Volkman S.K."/>
            <person name="Neafsey D.E."/>
            <person name="Dash A.P."/>
            <person name="Chitnis C.E."/>
            <person name="Hartl D.L."/>
            <person name="Young S.K."/>
            <person name="Zeng Q."/>
            <person name="Koehrsen M."/>
            <person name="Alvarado L."/>
            <person name="Berlin A."/>
            <person name="Borenstein D."/>
            <person name="Chapman S.B."/>
            <person name="Chen Z."/>
            <person name="Engels R."/>
            <person name="Freedman E."/>
            <person name="Gellesch M."/>
            <person name="Goldberg J."/>
            <person name="Griggs A."/>
            <person name="Gujja S."/>
            <person name="Heilman E.R."/>
            <person name="Heiman D.I."/>
            <person name="Howarth C."/>
            <person name="Jen D."/>
            <person name="Larson L."/>
            <person name="Mehta T."/>
            <person name="Neiman D."/>
            <person name="Park D."/>
            <person name="Pearson M."/>
            <person name="Roberts A."/>
            <person name="Saif S."/>
            <person name="Shea T."/>
            <person name="Shenoy N."/>
            <person name="Sisk P."/>
            <person name="Stolte C."/>
            <person name="Sykes S."/>
            <person name="Walk T."/>
            <person name="White J."/>
            <person name="Yandava C."/>
            <person name="Haas B."/>
            <person name="Henn M.R."/>
            <person name="Nusbaum C."/>
            <person name="Birren B."/>
        </authorList>
    </citation>
    <scope>NUCLEOTIDE SEQUENCE [LARGE SCALE GENOMIC DNA]</scope>
    <source>
        <strain evidence="2">RAJ116</strain>
    </source>
</reference>
<dbReference type="PANTHER" id="PTHR36912:SF2">
    <property type="entry name" value="ANTIGEN 332, DBL-LIKE PROTEIN"/>
    <property type="match status" value="1"/>
</dbReference>
<gene>
    <name evidence="1" type="ORF">PFLG_00352</name>
</gene>
<evidence type="ECO:0000313" key="2">
    <source>
        <dbReference type="Proteomes" id="UP000054566"/>
    </source>
</evidence>
<dbReference type="AlphaFoldDB" id="A0A0L0CT73"/>
<name>A0A0L0CT73_PLAFA</name>
<protein>
    <submittedName>
        <fullName evidence="1">Uncharacterized protein</fullName>
    </submittedName>
</protein>
<reference evidence="2" key="2">
    <citation type="submission" date="2015-07" db="EMBL/GenBank/DDBJ databases">
        <title>The genome sequence of Plasmodium falciparum RAJ116.</title>
        <authorList>
            <consortium name="The Broad Institute Genome Sequencing Platform"/>
            <person name="Volkman S.K."/>
            <person name="Neafsey D.E."/>
            <person name="Dash A.P."/>
            <person name="Chitnis C.E."/>
            <person name="Hartl D.L."/>
            <person name="Young S.K."/>
            <person name="Kodira C.D."/>
            <person name="Zeng Q."/>
            <person name="Koehrsen M."/>
            <person name="Godfrey P."/>
            <person name="Alvarado L."/>
            <person name="Berlin A."/>
            <person name="Borenstein D."/>
            <person name="Chen Z."/>
            <person name="Engels R."/>
            <person name="Freedman E."/>
            <person name="Gellesch M."/>
            <person name="Goldberg J."/>
            <person name="Griggs A."/>
            <person name="Gujja S."/>
            <person name="Heiman D."/>
            <person name="Hepburn T."/>
            <person name="Howarth C."/>
            <person name="Jen D."/>
            <person name="Larson L."/>
            <person name="Lewis B."/>
            <person name="Mehta T."/>
            <person name="Park D."/>
            <person name="Pearson M."/>
            <person name="Roberts A."/>
            <person name="Saif S."/>
            <person name="Shea T."/>
            <person name="Shenoy N."/>
            <person name="Sisk P."/>
            <person name="Stolte C."/>
            <person name="Sykes S."/>
            <person name="Walk T."/>
            <person name="White J."/>
            <person name="Yandava C."/>
            <person name="Wirth D.F."/>
            <person name="Nusbaum C."/>
            <person name="Birren B."/>
        </authorList>
    </citation>
    <scope>NUCLEOTIDE SEQUENCE [LARGE SCALE GENOMIC DNA]</scope>
    <source>
        <strain evidence="2">RAJ116</strain>
    </source>
</reference>
<accession>A0A0L0CT73</accession>
<dbReference type="PANTHER" id="PTHR36912">
    <property type="entry name" value="ANTIGEN 332, DBL-LIKE PROTEIN-RELATED"/>
    <property type="match status" value="1"/>
</dbReference>
<organism evidence="1 2">
    <name type="scientific">Plasmodium falciparum RAJ116</name>
    <dbReference type="NCBI Taxonomy" id="580058"/>
    <lineage>
        <taxon>Eukaryota</taxon>
        <taxon>Sar</taxon>
        <taxon>Alveolata</taxon>
        <taxon>Apicomplexa</taxon>
        <taxon>Aconoidasida</taxon>
        <taxon>Haemosporida</taxon>
        <taxon>Plasmodiidae</taxon>
        <taxon>Plasmodium</taxon>
        <taxon>Plasmodium (Laverania)</taxon>
    </lineage>
</organism>
<proteinExistence type="predicted"/>
<sequence>MENKNMLSNSKEYITNSIKYEHSNNYYNNMINNEKYKYHTNNNIYSLNMDNTCDNYSSIYLQKDEKNKNGLNGNKKKKEYFFNLYESNYNPFHSKDKVRSMYKLNNSYDNIVNTLCSSVGGGESFHLSNNKNYNHSFNIYDNKSIYDEGSLLNGLSSSIMDTDNLDEIIQKIRTLKTINERNNNYISCLYCDKYLFKLDNYHEDFFFVCSNKEELRKEKYTCSICKHKLRVLNKYKKDNVQKYINIVGNDTIRERSTNMIIKNMDNNIKVKRDTINENYMEDEYMKHYNTHDINYVNNNNYNDGDRNYEENHSDYTKGDDTIIQSNMIYLNKDFQDGFSYNIDKKKSIYSRKKKFCDFKELNNFGTKNLYSDVFNVPKECNKSSTYTSHKSNIFDEKNELSNINYYDNNYANDIYYICNNKSNNDMNRTFNHIHKNYKSYSDDEINKIYNKNDHMVKYDKSFSLDMCLLKLRRKNLRQNFIPNGRLHNNNKKKNSLYDSNGSSLIIDRMTNVNVTNMNTYEKEKSIYNINIKEINENKNITCERNFINRTIENTGKCYNHMNDYISENNNNNNNIFENQIEKNYMLNEDKYKGVDNKHVTNLNIENMYLKEEKKKQIKEIRTSNNESYPLINPKHNFFKSLLINGDKNMLNISNDENNCFKKYYSTYIN</sequence>
<dbReference type="OrthoDB" id="382071at2759"/>
<dbReference type="Proteomes" id="UP000054566">
    <property type="component" value="Unassembled WGS sequence"/>
</dbReference>
<dbReference type="EMBL" id="GG663826">
    <property type="protein sequence ID" value="KNC35401.1"/>
    <property type="molecule type" value="Genomic_DNA"/>
</dbReference>